<name>A0AAT9TTC0_9MONO</name>
<evidence type="ECO:0000256" key="10">
    <source>
        <dbReference type="ARBA" id="ARBA00022870"/>
    </source>
</evidence>
<keyword evidence="16" id="KW-1160">Virus entry into host cell</keyword>
<keyword evidence="8" id="KW-1161">Viral attachment to host cell</keyword>
<evidence type="ECO:0000256" key="13">
    <source>
        <dbReference type="ARBA" id="ARBA00022989"/>
    </source>
</evidence>
<evidence type="ECO:0000256" key="15">
    <source>
        <dbReference type="ARBA" id="ARBA00023180"/>
    </source>
</evidence>
<keyword evidence="6" id="KW-0945">Host-virus interaction</keyword>
<keyword evidence="9" id="KW-0946">Virion</keyword>
<keyword evidence="5 17" id="KW-0348">Hemagglutinin</keyword>
<keyword evidence="7 19" id="KW-0812">Transmembrane</keyword>
<dbReference type="InterPro" id="IPR000665">
    <property type="entry name" value="Hemagglutn/HN"/>
</dbReference>
<evidence type="ECO:0000256" key="4">
    <source>
        <dbReference type="ARBA" id="ARBA00022511"/>
    </source>
</evidence>
<feature type="compositionally biased region" description="Low complexity" evidence="18">
    <location>
        <begin position="975"/>
        <end position="985"/>
    </location>
</feature>
<accession>A0AAT9TTC0</accession>
<evidence type="ECO:0000256" key="11">
    <source>
        <dbReference type="ARBA" id="ARBA00022879"/>
    </source>
</evidence>
<evidence type="ECO:0000313" key="20">
    <source>
        <dbReference type="EMBL" id="WEU70882.1"/>
    </source>
</evidence>
<evidence type="ECO:0000256" key="7">
    <source>
        <dbReference type="ARBA" id="ARBA00022692"/>
    </source>
</evidence>
<dbReference type="GO" id="GO:0004308">
    <property type="term" value="F:exo-alpha-sialidase activity"/>
    <property type="evidence" value="ECO:0007669"/>
    <property type="project" value="InterPro"/>
</dbReference>
<evidence type="ECO:0000256" key="14">
    <source>
        <dbReference type="ARBA" id="ARBA00023136"/>
    </source>
</evidence>
<evidence type="ECO:0000256" key="6">
    <source>
        <dbReference type="ARBA" id="ARBA00022581"/>
    </source>
</evidence>
<evidence type="ECO:0000256" key="9">
    <source>
        <dbReference type="ARBA" id="ARBA00022844"/>
    </source>
</evidence>
<feature type="region of interest" description="Disordered" evidence="18">
    <location>
        <begin position="854"/>
        <end position="901"/>
    </location>
</feature>
<proteinExistence type="inferred from homology"/>
<reference evidence="20" key="1">
    <citation type="journal article" date="2023" name="Nat. Commun.">
        <title>Virus diversity, wildlife-domestic animal circulation and potential zoonotic viruses of small mammals, pangolins and zoo animals.</title>
        <authorList>
            <person name="Cui X."/>
            <person name="Fan K."/>
            <person name="Liang X."/>
            <person name="Gong W."/>
            <person name="Chen W."/>
            <person name="He B."/>
            <person name="Chen X."/>
            <person name="Wang H."/>
            <person name="Wang X."/>
            <person name="Zhang P."/>
            <person name="Lu X."/>
            <person name="Chen R."/>
            <person name="Lin K."/>
            <person name="Liu J."/>
            <person name="Zhai J."/>
            <person name="Liu D.X."/>
            <person name="Shan F."/>
            <person name="Li Y."/>
            <person name="Chen R.A."/>
            <person name="Meng H."/>
            <person name="Li X."/>
            <person name="Mi S."/>
            <person name="Jiang J."/>
            <person name="Zhou N."/>
            <person name="Chen Z."/>
            <person name="Zou J.-J."/>
            <person name="Ge D."/>
            <person name="Yang Q."/>
            <person name="He K."/>
            <person name="Chen T."/>
            <person name="Wu Y.-J."/>
            <person name="Lu H."/>
            <person name="Irwin D.M."/>
            <person name="Shen X."/>
            <person name="Hu Y."/>
            <person name="Lu X."/>
            <person name="Ding C."/>
            <person name="Guan Y."/>
            <person name="Tu C."/>
            <person name="Shen Y."/>
        </authorList>
    </citation>
    <scope>NUCLEOTIDE SEQUENCE</scope>
    <source>
        <strain evidence="20">PMV/SC/C3-28.4/2021</strain>
    </source>
</reference>
<dbReference type="GO" id="GO:0019062">
    <property type="term" value="P:virion attachment to host cell"/>
    <property type="evidence" value="ECO:0007669"/>
    <property type="project" value="UniProtKB-KW"/>
</dbReference>
<dbReference type="GO" id="GO:0046789">
    <property type="term" value="F:host cell surface receptor binding"/>
    <property type="evidence" value="ECO:0007669"/>
    <property type="project" value="InterPro"/>
</dbReference>
<dbReference type="GO" id="GO:0055036">
    <property type="term" value="C:virion membrane"/>
    <property type="evidence" value="ECO:0007669"/>
    <property type="project" value="UniProtKB-SubCell"/>
</dbReference>
<organism evidence="20">
    <name type="scientific">Eothenomys eva jeilongvirus</name>
    <dbReference type="NCBI Taxonomy" id="3028505"/>
    <lineage>
        <taxon>Viruses</taxon>
        <taxon>Riboviria</taxon>
        <taxon>Orthornavirae</taxon>
        <taxon>Negarnaviricota</taxon>
        <taxon>Haploviricotina</taxon>
        <taxon>Monjiviricetes</taxon>
        <taxon>Mononegavirales</taxon>
        <taxon>Paramyxoviridae</taxon>
        <taxon>Orthoparamyxovirinae</taxon>
        <taxon>Jeilongvirus</taxon>
        <taxon>Jeilongvirus sichuanense</taxon>
    </lineage>
</organism>
<feature type="region of interest" description="Disordered" evidence="18">
    <location>
        <begin position="964"/>
        <end position="995"/>
    </location>
</feature>
<dbReference type="EMBL" id="OQ236153">
    <property type="protein sequence ID" value="WEU70882.1"/>
    <property type="molecule type" value="Viral_cRNA"/>
</dbReference>
<dbReference type="GO" id="GO:0046718">
    <property type="term" value="P:symbiont entry into host cell"/>
    <property type="evidence" value="ECO:0007669"/>
    <property type="project" value="UniProtKB-KW"/>
</dbReference>
<evidence type="ECO:0000256" key="18">
    <source>
        <dbReference type="SAM" id="MobiDB-lite"/>
    </source>
</evidence>
<protein>
    <submittedName>
        <fullName evidence="20">Attachment glycoprotein</fullName>
    </submittedName>
</protein>
<evidence type="ECO:0000256" key="1">
    <source>
        <dbReference type="ARBA" id="ARBA00004208"/>
    </source>
</evidence>
<keyword evidence="14 19" id="KW-0472">Membrane</keyword>
<evidence type="ECO:0000256" key="2">
    <source>
        <dbReference type="ARBA" id="ARBA00004336"/>
    </source>
</evidence>
<dbReference type="GO" id="GO:0020002">
    <property type="term" value="C:host cell plasma membrane"/>
    <property type="evidence" value="ECO:0007669"/>
    <property type="project" value="UniProtKB-SubCell"/>
</dbReference>
<dbReference type="GO" id="GO:0019031">
    <property type="term" value="C:viral envelope"/>
    <property type="evidence" value="ECO:0007669"/>
    <property type="project" value="UniProtKB-KW"/>
</dbReference>
<evidence type="ECO:0000256" key="19">
    <source>
        <dbReference type="SAM" id="Phobius"/>
    </source>
</evidence>
<evidence type="ECO:0000256" key="12">
    <source>
        <dbReference type="ARBA" id="ARBA00022968"/>
    </source>
</evidence>
<dbReference type="CDD" id="cd15469">
    <property type="entry name" value="HN"/>
    <property type="match status" value="1"/>
</dbReference>
<feature type="region of interest" description="Disordered" evidence="18">
    <location>
        <begin position="810"/>
        <end position="831"/>
    </location>
</feature>
<keyword evidence="10" id="KW-1043">Host membrane</keyword>
<feature type="compositionally biased region" description="Polar residues" evidence="18">
    <location>
        <begin position="863"/>
        <end position="879"/>
    </location>
</feature>
<comment type="similarity">
    <text evidence="3 17">Belongs to the paramyxoviruses hemagglutinin-neuraminidase family.</text>
</comment>
<evidence type="ECO:0000256" key="5">
    <source>
        <dbReference type="ARBA" id="ARBA00022546"/>
    </source>
</evidence>
<sequence length="1384" mass="156627">MSNFYGANQTGTNGVKEEDLTGGRAIFRYTSMIVGLLSLFTIIALNVTNIIFMTESGGTMESIKNNQHLLSGSMKETTGILIEDLKPKTDLINSMVSFNIPSQLSLIYGTLKNEVLKQCTPSFMFNNTICPISEHPTHSSYFEEVNLQGFTMCRSPHGRVVLNSNITFVEYPSFIPGPTKPGSCVKLPSFSLSDTIFAYSHTIMGHGCSELDVGDHYFSLGRIADHGNDQPVFETLIEWFINDKINRRSCTVAAGMYGAWMGCVVMTESFLDDLSSQEVGKISISYLDVYGRKREWLYSKSEVRYDQNYASLYFSVGSGVVIGDTVYFLVWGSLVFPIETDAFCQAPDCSSYTQTMCNQAQRPQVFGYNQMVNGILSFKMNIDGKPILSVRTFSPKLIPFGTEGRLMRFNNVDRTYIYLRSTSWHAWPMTGIVSFEYPLNIEWIEQRATSRPGQPPCDSTSRCPRQCVTGVYTDVFPLSLMYEYSMTVFLDSRTTRINPTLSFSNTTKSIYRQTLTNTTQRADYTTTTCFTFKLRVWCVSIVELTPSTITSFEPVPFLYQLDVGCKSTLDGSIKPLSDGSKTMKLGPFRDPRNECYFEQMNNNYYFIISTPSSIQAYSIRDTEPDRIPHAAAYISDICPLAIKIYNNLSKSARLVTSIVIGNWQFRPVTIQGGVRANITMNKIRTCLGAMTSPEDPGNNYYSGHMYRWLNINDVNIQSLSTVCKDVIKYTDNLSLQVNDTTNTTEEELIKSVADTLHVSYFSGTQTVLNLTYNCQHCPNLHTCRNKLLFTEYELSVLRNHTLECTLGEDQMKNTTKPPSDETSDISITQRPITKYTKAMTRHKQPEIIVSTQLGESSGDHNETTITTVEPLSRTTSGSRHTVETPHSTREEAPTNGTYPTSIHDTLSSMSEGATDNMSPSTISTPISIQNKSEIEQPLRVEQYNVTSEKINHPLSTAAIPKTVTSDTVRDKPEVSTEPTTHSTTTAIHASPESTTTRPKIVITTEEEQLSLRSRMNKLMSSTNLEIQNRISSFWNGFSQYFDREKDPTPASKTSSTTNQALLEDTTGATATLLMSNRKQSCKVSNTYPLPATDPCKDTDNTTLCLDIRSIKPDVGKLCDGVVFWGDLSSLAGYINITKDECLNATLLRQTSTFYCQRNKTIYIENLRAVHYPINLTLEQLDNTWKETSENTSIPFYFDFMIGVYPFSYKEIMDWGSKYYTSLHKPFCGIGFFCGFPFLLYRSDEKQVLFEVYEIGLRHKIDLSSRVRAYDICQRIFVDMSTNNHTHNIFLRIAIHDRNFILSSLEQHMFIKVVGTPSSCDSYWWNRMYYTTPVKTEVLKKLPNQIGEQLTTRNRRELSTKRRRTDYDQEIFEGLIGTDLNGLWF</sequence>
<keyword evidence="11 17" id="KW-0261">Viral envelope protein</keyword>
<evidence type="ECO:0000256" key="17">
    <source>
        <dbReference type="RuleBase" id="RU004216"/>
    </source>
</evidence>
<keyword evidence="15" id="KW-0325">Glycoprotein</keyword>
<dbReference type="InterPro" id="IPR036278">
    <property type="entry name" value="Sialidase_sf"/>
</dbReference>
<evidence type="ECO:0000256" key="8">
    <source>
        <dbReference type="ARBA" id="ARBA00022804"/>
    </source>
</evidence>
<dbReference type="SUPFAM" id="SSF50939">
    <property type="entry name" value="Sialidases"/>
    <property type="match status" value="1"/>
</dbReference>
<comment type="subcellular location">
    <subcellularLocation>
        <location evidence="2">Host cell membrane</location>
        <topology evidence="2">Single-pass type II membrane protein</topology>
    </subcellularLocation>
    <subcellularLocation>
        <location evidence="1">Virion membrane</location>
        <topology evidence="1">Single-pass type II membrane protein</topology>
    </subcellularLocation>
</comment>
<dbReference type="InterPro" id="IPR016285">
    <property type="entry name" value="Hemagglutn-neuramid"/>
</dbReference>
<feature type="compositionally biased region" description="Basic and acidic residues" evidence="18">
    <location>
        <begin position="880"/>
        <end position="892"/>
    </location>
</feature>
<feature type="transmembrane region" description="Helical" evidence="19">
    <location>
        <begin position="26"/>
        <end position="52"/>
    </location>
</feature>
<keyword evidence="13 19" id="KW-1133">Transmembrane helix</keyword>
<keyword evidence="12" id="KW-0735">Signal-anchor</keyword>
<evidence type="ECO:0000256" key="3">
    <source>
        <dbReference type="ARBA" id="ARBA00007701"/>
    </source>
</evidence>
<evidence type="ECO:0000256" key="16">
    <source>
        <dbReference type="ARBA" id="ARBA00023296"/>
    </source>
</evidence>
<keyword evidence="4" id="KW-1032">Host cell membrane</keyword>
<dbReference type="Pfam" id="PF00423">
    <property type="entry name" value="HN"/>
    <property type="match status" value="1"/>
</dbReference>
<dbReference type="Gene3D" id="2.120.10.10">
    <property type="match status" value="1"/>
</dbReference>